<gene>
    <name evidence="1" type="ORF">RRG08_008720</name>
</gene>
<dbReference type="AlphaFoldDB" id="A0AAE0XPU0"/>
<evidence type="ECO:0000313" key="2">
    <source>
        <dbReference type="Proteomes" id="UP001283361"/>
    </source>
</evidence>
<evidence type="ECO:0000313" key="1">
    <source>
        <dbReference type="EMBL" id="KAK3702332.1"/>
    </source>
</evidence>
<proteinExistence type="predicted"/>
<reference evidence="1" key="1">
    <citation type="journal article" date="2023" name="G3 (Bethesda)">
        <title>A reference genome for the long-term kleptoplast-retaining sea slug Elysia crispata morphotype clarki.</title>
        <authorList>
            <person name="Eastman K.E."/>
            <person name="Pendleton A.L."/>
            <person name="Shaikh M.A."/>
            <person name="Suttiyut T."/>
            <person name="Ogas R."/>
            <person name="Tomko P."/>
            <person name="Gavelis G."/>
            <person name="Widhalm J.R."/>
            <person name="Wisecaver J.H."/>
        </authorList>
    </citation>
    <scope>NUCLEOTIDE SEQUENCE</scope>
    <source>
        <strain evidence="1">ECLA1</strain>
    </source>
</reference>
<comment type="caution">
    <text evidence="1">The sequence shown here is derived from an EMBL/GenBank/DDBJ whole genome shotgun (WGS) entry which is preliminary data.</text>
</comment>
<protein>
    <submittedName>
        <fullName evidence="1">Uncharacterized protein</fullName>
    </submittedName>
</protein>
<name>A0AAE0XPU0_9GAST</name>
<organism evidence="1 2">
    <name type="scientific">Elysia crispata</name>
    <name type="common">lettuce slug</name>
    <dbReference type="NCBI Taxonomy" id="231223"/>
    <lineage>
        <taxon>Eukaryota</taxon>
        <taxon>Metazoa</taxon>
        <taxon>Spiralia</taxon>
        <taxon>Lophotrochozoa</taxon>
        <taxon>Mollusca</taxon>
        <taxon>Gastropoda</taxon>
        <taxon>Heterobranchia</taxon>
        <taxon>Euthyneura</taxon>
        <taxon>Panpulmonata</taxon>
        <taxon>Sacoglossa</taxon>
        <taxon>Placobranchoidea</taxon>
        <taxon>Plakobranchidae</taxon>
        <taxon>Elysia</taxon>
    </lineage>
</organism>
<dbReference type="Proteomes" id="UP001283361">
    <property type="component" value="Unassembled WGS sequence"/>
</dbReference>
<sequence>MKESTVASTSGTSPIDISGQGLVSNLISVGLTPHQLNNLTPLLERKVEKCGCIGAFKGKGSAPKTITLKIETTLDMIGQEMILEKLTLDEKRLEAKEANSIKLFPTPQYTKGNYQCTPKGNYQCTPNGNYQCTPNGNYQCTPNGNYQCTPKGNYQCTPKGNYQCTPKGNYQCTPNGNYQCTPKGNYQCTPKGNYQCTPKGNYQCTPKGNYQCTPKGNYQCTPKGNYQCTPKGNYQCTPKGNYQCTPKGNYQCTPKGNYQCTPKAMFKTNVTVIVARKSEILFWQTAIALSPGHEKPDRQTPLIGFA</sequence>
<dbReference type="EMBL" id="JAWDGP010007856">
    <property type="protein sequence ID" value="KAK3702332.1"/>
    <property type="molecule type" value="Genomic_DNA"/>
</dbReference>
<dbReference type="SUPFAM" id="SSF69349">
    <property type="entry name" value="Phage fibre proteins"/>
    <property type="match status" value="1"/>
</dbReference>
<keyword evidence="2" id="KW-1185">Reference proteome</keyword>
<accession>A0AAE0XPU0</accession>